<sequence length="382" mass="42743">MFCEKYTLKILVTADYFYPSIRASGPIRSLVNFVQKFSPIHELFVLTRDRDPNASEAYPDIVAKQWNEVLGIQARYVSPSENLGQVIRETIRSVGPDTIYMNSLMSPLTRSVLRFACRQGTATPDLLLAVRGELSPGALAIKPIRKRIFLQSGKVLGLFKGVRFQASSADEVRFIEHWFPDNKIHTAMDIPSEVIGQPKTRPSGDCRFVFNSRIAPIKNLEIAISAFESLNASHRGFEGILEIHGSPTDQEYLVKILRLLGRCGSHGRHCGPYRHDQIWDILGDASFSILPSRGENFAHAIYESAAAGVPFLISDRTPWTAAAHNGCGWVIDPDDLDGWKNAIINAINMSHDDYLRASEKCIEAAREMQSRAHHQHEALFLS</sequence>
<evidence type="ECO:0000313" key="2">
    <source>
        <dbReference type="EMBL" id="QDV81479.1"/>
    </source>
</evidence>
<evidence type="ECO:0000313" key="3">
    <source>
        <dbReference type="Proteomes" id="UP000318081"/>
    </source>
</evidence>
<organism evidence="2 3">
    <name type="scientific">Stieleria magnilauensis</name>
    <dbReference type="NCBI Taxonomy" id="2527963"/>
    <lineage>
        <taxon>Bacteria</taxon>
        <taxon>Pseudomonadati</taxon>
        <taxon>Planctomycetota</taxon>
        <taxon>Planctomycetia</taxon>
        <taxon>Pirellulales</taxon>
        <taxon>Pirellulaceae</taxon>
        <taxon>Stieleria</taxon>
    </lineage>
</organism>
<keyword evidence="3" id="KW-1185">Reference proteome</keyword>
<dbReference type="Gene3D" id="3.40.50.2000">
    <property type="entry name" value="Glycogen Phosphorylase B"/>
    <property type="match status" value="1"/>
</dbReference>
<accession>A0ABX5XHL9</accession>
<dbReference type="Pfam" id="PF00534">
    <property type="entry name" value="Glycos_transf_1"/>
    <property type="match status" value="1"/>
</dbReference>
<dbReference type="Proteomes" id="UP000318081">
    <property type="component" value="Chromosome"/>
</dbReference>
<proteinExistence type="predicted"/>
<evidence type="ECO:0000259" key="1">
    <source>
        <dbReference type="Pfam" id="PF00534"/>
    </source>
</evidence>
<reference evidence="2 3" key="1">
    <citation type="submission" date="2019-02" db="EMBL/GenBank/DDBJ databases">
        <title>Deep-cultivation of Planctomycetes and their phenomic and genomic characterization uncovers novel biology.</title>
        <authorList>
            <person name="Wiegand S."/>
            <person name="Jogler M."/>
            <person name="Boedeker C."/>
            <person name="Pinto D."/>
            <person name="Vollmers J."/>
            <person name="Rivas-Marin E."/>
            <person name="Kohn T."/>
            <person name="Peeters S.H."/>
            <person name="Heuer A."/>
            <person name="Rast P."/>
            <person name="Oberbeckmann S."/>
            <person name="Bunk B."/>
            <person name="Jeske O."/>
            <person name="Meyerdierks A."/>
            <person name="Storesund J.E."/>
            <person name="Kallscheuer N."/>
            <person name="Luecker S."/>
            <person name="Lage O.M."/>
            <person name="Pohl T."/>
            <person name="Merkel B.J."/>
            <person name="Hornburger P."/>
            <person name="Mueller R.-W."/>
            <person name="Bruemmer F."/>
            <person name="Labrenz M."/>
            <person name="Spormann A.M."/>
            <person name="Op den Camp H."/>
            <person name="Overmann J."/>
            <person name="Amann R."/>
            <person name="Jetten M.S.M."/>
            <person name="Mascher T."/>
            <person name="Medema M.H."/>
            <person name="Devos D.P."/>
            <person name="Kaster A.-K."/>
            <person name="Ovreas L."/>
            <person name="Rohde M."/>
            <person name="Galperin M.Y."/>
            <person name="Jogler C."/>
        </authorList>
    </citation>
    <scope>NUCLEOTIDE SEQUENCE [LARGE SCALE GENOMIC DNA]</scope>
    <source>
        <strain evidence="2 3">TBK1r</strain>
    </source>
</reference>
<dbReference type="PANTHER" id="PTHR12526:SF638">
    <property type="entry name" value="SPORE COAT PROTEIN SA"/>
    <property type="match status" value="1"/>
</dbReference>
<feature type="domain" description="Glycosyl transferase family 1" evidence="1">
    <location>
        <begin position="200"/>
        <end position="367"/>
    </location>
</feature>
<dbReference type="EMBL" id="CP036432">
    <property type="protein sequence ID" value="QDV81479.1"/>
    <property type="molecule type" value="Genomic_DNA"/>
</dbReference>
<dbReference type="PANTHER" id="PTHR12526">
    <property type="entry name" value="GLYCOSYLTRANSFERASE"/>
    <property type="match status" value="1"/>
</dbReference>
<dbReference type="SUPFAM" id="SSF53756">
    <property type="entry name" value="UDP-Glycosyltransferase/glycogen phosphorylase"/>
    <property type="match status" value="1"/>
</dbReference>
<dbReference type="InterPro" id="IPR001296">
    <property type="entry name" value="Glyco_trans_1"/>
</dbReference>
<protein>
    <submittedName>
        <fullName evidence="2">Glycosyl transferases group 1</fullName>
    </submittedName>
</protein>
<dbReference type="GO" id="GO:0016740">
    <property type="term" value="F:transferase activity"/>
    <property type="evidence" value="ECO:0007669"/>
    <property type="project" value="UniProtKB-KW"/>
</dbReference>
<name>A0ABX5XHL9_9BACT</name>
<keyword evidence="2" id="KW-0808">Transferase</keyword>
<gene>
    <name evidence="2" type="ORF">TBK1r_03970</name>
</gene>